<reference evidence="3 5" key="1">
    <citation type="journal article" date="2017" name="Nature">
        <title>The sunflower genome provides insights into oil metabolism, flowering and Asterid evolution.</title>
        <authorList>
            <person name="Badouin H."/>
            <person name="Gouzy J."/>
            <person name="Grassa C.J."/>
            <person name="Murat F."/>
            <person name="Staton S.E."/>
            <person name="Cottret L."/>
            <person name="Lelandais-Briere C."/>
            <person name="Owens G.L."/>
            <person name="Carrere S."/>
            <person name="Mayjonade B."/>
            <person name="Legrand L."/>
            <person name="Gill N."/>
            <person name="Kane N.C."/>
            <person name="Bowers J.E."/>
            <person name="Hubner S."/>
            <person name="Bellec A."/>
            <person name="Berard A."/>
            <person name="Berges H."/>
            <person name="Blanchet N."/>
            <person name="Boniface M.C."/>
            <person name="Brunel D."/>
            <person name="Catrice O."/>
            <person name="Chaidir N."/>
            <person name="Claudel C."/>
            <person name="Donnadieu C."/>
            <person name="Faraut T."/>
            <person name="Fievet G."/>
            <person name="Helmstetter N."/>
            <person name="King M."/>
            <person name="Knapp S.J."/>
            <person name="Lai Z."/>
            <person name="Le Paslier M.C."/>
            <person name="Lippi Y."/>
            <person name="Lorenzon L."/>
            <person name="Mandel J.R."/>
            <person name="Marage G."/>
            <person name="Marchand G."/>
            <person name="Marquand E."/>
            <person name="Bret-Mestries E."/>
            <person name="Morien E."/>
            <person name="Nambeesan S."/>
            <person name="Nguyen T."/>
            <person name="Pegot-Espagnet P."/>
            <person name="Pouilly N."/>
            <person name="Raftis F."/>
            <person name="Sallet E."/>
            <person name="Schiex T."/>
            <person name="Thomas J."/>
            <person name="Vandecasteele C."/>
            <person name="Vares D."/>
            <person name="Vear F."/>
            <person name="Vautrin S."/>
            <person name="Crespi M."/>
            <person name="Mangin B."/>
            <person name="Burke J.M."/>
            <person name="Salse J."/>
            <person name="Munos S."/>
            <person name="Vincourt P."/>
            <person name="Rieseberg L.H."/>
            <person name="Langlade N.B."/>
        </authorList>
    </citation>
    <scope>NUCLEOTIDE SEQUENCE [LARGE SCALE GENOMIC DNA]</scope>
    <source>
        <strain evidence="5">cv. SF193</strain>
        <tissue evidence="3">Leaves</tissue>
    </source>
</reference>
<evidence type="ECO:0000313" key="4">
    <source>
        <dbReference type="EMBL" id="OTG27265.1"/>
    </source>
</evidence>
<dbReference type="Gene3D" id="3.40.50.2000">
    <property type="entry name" value="Glycogen Phosphorylase B"/>
    <property type="match status" value="2"/>
</dbReference>
<dbReference type="SUPFAM" id="SSF53756">
    <property type="entry name" value="UDP-Glycosyltransferase/glycogen phosphorylase"/>
    <property type="match status" value="1"/>
</dbReference>
<dbReference type="Pfam" id="PF00201">
    <property type="entry name" value="UDPGT"/>
    <property type="match status" value="1"/>
</dbReference>
<comment type="similarity">
    <text evidence="1">Belongs to the UDP-glycosyltransferase family.</text>
</comment>
<keyword evidence="2 4" id="KW-0808">Transferase</keyword>
<protein>
    <submittedName>
        <fullName evidence="3">7-deoxyloganetin glucosyltransferase</fullName>
        <ecNumber evidence="3">2.4.1.324</ecNumber>
    </submittedName>
    <submittedName>
        <fullName evidence="4">Putative UDP-glucuronosyl/UDP-glucosyltransferase</fullName>
    </submittedName>
</protein>
<dbReference type="FunFam" id="3.40.50.2000:FF:000138">
    <property type="entry name" value="Glycosyltransferase"/>
    <property type="match status" value="1"/>
</dbReference>
<dbReference type="EC" id="2.4.1.324" evidence="3"/>
<accession>A0A251UV84</accession>
<dbReference type="AlphaFoldDB" id="A0A251UV84"/>
<dbReference type="InParanoid" id="A0A251UV84"/>
<dbReference type="EMBL" id="MNCJ02000319">
    <property type="protein sequence ID" value="KAF5808271.1"/>
    <property type="molecule type" value="Genomic_DNA"/>
</dbReference>
<dbReference type="OMA" id="KGDCLQW"/>
<name>A0A251UV84_HELAN</name>
<proteinExistence type="inferred from homology"/>
<dbReference type="GO" id="GO:0035251">
    <property type="term" value="F:UDP-glucosyltransferase activity"/>
    <property type="evidence" value="ECO:0000318"/>
    <property type="project" value="GO_Central"/>
</dbReference>
<dbReference type="InterPro" id="IPR002213">
    <property type="entry name" value="UDP_glucos_trans"/>
</dbReference>
<keyword evidence="5" id="KW-1185">Reference proteome</keyword>
<evidence type="ECO:0000256" key="1">
    <source>
        <dbReference type="ARBA" id="ARBA00009995"/>
    </source>
</evidence>
<dbReference type="Gramene" id="mRNA:HanXRQr2_Chr04g0143501">
    <property type="protein sequence ID" value="mRNA:HanXRQr2_Chr04g0143501"/>
    <property type="gene ID" value="HanXRQr2_Chr04g0143501"/>
</dbReference>
<dbReference type="PANTHER" id="PTHR11926">
    <property type="entry name" value="GLUCOSYL/GLUCURONOSYL TRANSFERASES"/>
    <property type="match status" value="1"/>
</dbReference>
<organism evidence="4 5">
    <name type="scientific">Helianthus annuus</name>
    <name type="common">Common sunflower</name>
    <dbReference type="NCBI Taxonomy" id="4232"/>
    <lineage>
        <taxon>Eukaryota</taxon>
        <taxon>Viridiplantae</taxon>
        <taxon>Streptophyta</taxon>
        <taxon>Embryophyta</taxon>
        <taxon>Tracheophyta</taxon>
        <taxon>Spermatophyta</taxon>
        <taxon>Magnoliopsida</taxon>
        <taxon>eudicotyledons</taxon>
        <taxon>Gunneridae</taxon>
        <taxon>Pentapetalae</taxon>
        <taxon>asterids</taxon>
        <taxon>campanulids</taxon>
        <taxon>Asterales</taxon>
        <taxon>Asteraceae</taxon>
        <taxon>Asteroideae</taxon>
        <taxon>Heliantheae alliance</taxon>
        <taxon>Heliantheae</taxon>
        <taxon>Helianthus</taxon>
    </lineage>
</organism>
<evidence type="ECO:0000256" key="2">
    <source>
        <dbReference type="ARBA" id="ARBA00022679"/>
    </source>
</evidence>
<reference evidence="4" key="2">
    <citation type="submission" date="2017-02" db="EMBL/GenBank/DDBJ databases">
        <title>Sunflower complete genome.</title>
        <authorList>
            <person name="Langlade N."/>
            <person name="Munos S."/>
        </authorList>
    </citation>
    <scope>NUCLEOTIDE SEQUENCE [LARGE SCALE GENOMIC DNA]</scope>
    <source>
        <tissue evidence="4">Leaves</tissue>
    </source>
</reference>
<dbReference type="EMBL" id="CM007893">
    <property type="protein sequence ID" value="OTG27265.1"/>
    <property type="molecule type" value="Genomic_DNA"/>
</dbReference>
<dbReference type="Proteomes" id="UP000215914">
    <property type="component" value="Chromosome 4"/>
</dbReference>
<gene>
    <name evidence="4" type="ORF">HannXRQ_Chr04g0098191</name>
    <name evidence="3" type="ORF">HanXRQr2_Chr04g0143501</name>
</gene>
<evidence type="ECO:0000313" key="5">
    <source>
        <dbReference type="Proteomes" id="UP000215914"/>
    </source>
</evidence>
<dbReference type="OrthoDB" id="5835829at2759"/>
<reference evidence="3" key="3">
    <citation type="submission" date="2020-06" db="EMBL/GenBank/DDBJ databases">
        <title>Helianthus annuus Genome sequencing and assembly Release 2.</title>
        <authorList>
            <person name="Gouzy J."/>
            <person name="Langlade N."/>
            <person name="Munos S."/>
        </authorList>
    </citation>
    <scope>NUCLEOTIDE SEQUENCE</scope>
    <source>
        <tissue evidence="3">Leaves</tissue>
    </source>
</reference>
<keyword evidence="3" id="KW-0328">Glycosyltransferase</keyword>
<sequence length="444" mass="49666">MNQVLVIPYPGRGHINPILNLCHLLSSRLNRHSRTTIFTVVVTEEWLGFLNPDPEQDNIRFVTIPNVIPSELNRGSNMVAFVTAVQTKMEGPVVEVLDQIEFPVKLIIADGSMHWPFELANKRNIPVAAYWPMSASMFSVVHHVDLLESHHHLYVDVSERGKEIIDYIPGLSSLTVADIPNIFHGGIGEKFKDIVPKVFGIKANYVLISTMYELESEAIDALRATLKMPIYTSGPNIPYSEIKPNPSSDQPIYIKWLDSKPPRTVLYVSLGSFLSVSSAEMAEIASGLTQSGVNFLWVARGETSHLKEICGENGMVVEWCDQLKVLLHSSIGGFWTHCGWNSVKECLFSGVPMLTCPILLDQPLSSKMIVKDWKTGWNMRDKVGVFKRDEIAKIVGDFMDLKSVVRIEMMERAKAFSRTCQESVGECGSVNGDLDAFLRDIVMN</sequence>
<evidence type="ECO:0000313" key="3">
    <source>
        <dbReference type="EMBL" id="KAF5808271.1"/>
    </source>
</evidence>
<dbReference type="CDD" id="cd03784">
    <property type="entry name" value="GT1_Gtf-like"/>
    <property type="match status" value="1"/>
</dbReference>
<dbReference type="PANTHER" id="PTHR11926:SF774">
    <property type="entry name" value="UDP-GLYCOSYLTRANSFERASE 85A1-RELATED"/>
    <property type="match status" value="1"/>
</dbReference>